<gene>
    <name evidence="2" type="ORF">AB5J58_01045</name>
</gene>
<feature type="region of interest" description="Disordered" evidence="1">
    <location>
        <begin position="1"/>
        <end position="22"/>
    </location>
</feature>
<reference evidence="2" key="1">
    <citation type="submission" date="2024-07" db="EMBL/GenBank/DDBJ databases">
        <authorList>
            <person name="Yu S.T."/>
        </authorList>
    </citation>
    <scope>NUCLEOTIDE SEQUENCE</scope>
    <source>
        <strain evidence="2">R08</strain>
    </source>
</reference>
<evidence type="ECO:0000256" key="1">
    <source>
        <dbReference type="SAM" id="MobiDB-lite"/>
    </source>
</evidence>
<sequence>MPETAAITDDARRMESQGAQERRVVGGVLASENGNPNCSPDVTSDPVTVFEALTKKYGLRVVEWDISVLEPELREAYVAHYLEQKGDRIFIVPVGQDPRTRLSALNHLLAHQEVAPV</sequence>
<dbReference type="AlphaFoldDB" id="A0AB39LYL4"/>
<organism evidence="2">
    <name type="scientific">Streptomyces sp. R08</name>
    <dbReference type="NCBI Taxonomy" id="3238624"/>
    <lineage>
        <taxon>Bacteria</taxon>
        <taxon>Bacillati</taxon>
        <taxon>Actinomycetota</taxon>
        <taxon>Actinomycetes</taxon>
        <taxon>Kitasatosporales</taxon>
        <taxon>Streptomycetaceae</taxon>
        <taxon>Streptomyces</taxon>
    </lineage>
</organism>
<accession>A0AB39LYL4</accession>
<proteinExistence type="predicted"/>
<protein>
    <submittedName>
        <fullName evidence="2">Uncharacterized protein</fullName>
    </submittedName>
</protein>
<feature type="compositionally biased region" description="Basic and acidic residues" evidence="1">
    <location>
        <begin position="9"/>
        <end position="22"/>
    </location>
</feature>
<dbReference type="RefSeq" id="WP_369186197.1">
    <property type="nucleotide sequence ID" value="NZ_CP163431.1"/>
</dbReference>
<name>A0AB39LYL4_9ACTN</name>
<evidence type="ECO:0000313" key="2">
    <source>
        <dbReference type="EMBL" id="XDP98859.1"/>
    </source>
</evidence>
<dbReference type="EMBL" id="CP163431">
    <property type="protein sequence ID" value="XDP98859.1"/>
    <property type="molecule type" value="Genomic_DNA"/>
</dbReference>